<gene>
    <name evidence="2" type="ORF">LAESUDRAFT_132327</name>
</gene>
<sequence length="446" mass="48051">MLAVQKPPLQTFAAPMFHPNHSRHPSAPVIVRPTHTPGLLSFSKPAQPAPRPQTACQHQRSQRASPRGKPQQRSPQLARAQASDDTKKSSGGRPKVDSEKARLEPAVVRTLEKSSRGRQTSKAAKDKAQQRSASSSAQALARRPLHQSSPPPSTRIPSRAEVSSQRSMKSSHPSANTSASEFADPFVVDHLSHSDNASAEPAKAGSKGYSYRPPPPLSQPAGKLARRRQTTRASSTPALHKTCQQRKDRVAELVGGVADVAVSASAPITPPRRSKVHRIPVAADWDVFPICDDSSDLTDESDESPPSTPLREAATVPTKKNRKPWQHAHLFDDAPRTAPLSSTFELSFAPSPTSSPTPAHRRRHHQRAPSDGVFLMSTDDESSSSSDVFSSVSLAVPRHKLVVEMRPVRAPAPDDVRASSAPQPGFFAGSVFQSSPSPDELPPPSF</sequence>
<evidence type="ECO:0000313" key="2">
    <source>
        <dbReference type="EMBL" id="KZT07089.1"/>
    </source>
</evidence>
<dbReference type="STRING" id="1314785.A0A165EI02"/>
<feature type="compositionally biased region" description="Low complexity" evidence="1">
    <location>
        <begin position="130"/>
        <end position="142"/>
    </location>
</feature>
<evidence type="ECO:0000256" key="1">
    <source>
        <dbReference type="SAM" id="MobiDB-lite"/>
    </source>
</evidence>
<name>A0A165EI02_9APHY</name>
<dbReference type="OrthoDB" id="3226344at2759"/>
<dbReference type="Pfam" id="PF15365">
    <property type="entry name" value="PNRC"/>
    <property type="match status" value="1"/>
</dbReference>
<dbReference type="EMBL" id="KV427621">
    <property type="protein sequence ID" value="KZT07089.1"/>
    <property type="molecule type" value="Genomic_DNA"/>
</dbReference>
<reference evidence="2 3" key="1">
    <citation type="journal article" date="2016" name="Mol. Biol. Evol.">
        <title>Comparative Genomics of Early-Diverging Mushroom-Forming Fungi Provides Insights into the Origins of Lignocellulose Decay Capabilities.</title>
        <authorList>
            <person name="Nagy L.G."/>
            <person name="Riley R."/>
            <person name="Tritt A."/>
            <person name="Adam C."/>
            <person name="Daum C."/>
            <person name="Floudas D."/>
            <person name="Sun H."/>
            <person name="Yadav J.S."/>
            <person name="Pangilinan J."/>
            <person name="Larsson K.H."/>
            <person name="Matsuura K."/>
            <person name="Barry K."/>
            <person name="Labutti K."/>
            <person name="Kuo R."/>
            <person name="Ohm R.A."/>
            <person name="Bhattacharya S.S."/>
            <person name="Shirouzu T."/>
            <person name="Yoshinaga Y."/>
            <person name="Martin F.M."/>
            <person name="Grigoriev I.V."/>
            <person name="Hibbett D.S."/>
        </authorList>
    </citation>
    <scope>NUCLEOTIDE SEQUENCE [LARGE SCALE GENOMIC DNA]</scope>
    <source>
        <strain evidence="2 3">93-53</strain>
    </source>
</reference>
<dbReference type="AlphaFoldDB" id="A0A165EI02"/>
<dbReference type="InterPro" id="IPR028322">
    <property type="entry name" value="PNRC-like_rgn"/>
</dbReference>
<organism evidence="2 3">
    <name type="scientific">Laetiporus sulphureus 93-53</name>
    <dbReference type="NCBI Taxonomy" id="1314785"/>
    <lineage>
        <taxon>Eukaryota</taxon>
        <taxon>Fungi</taxon>
        <taxon>Dikarya</taxon>
        <taxon>Basidiomycota</taxon>
        <taxon>Agaricomycotina</taxon>
        <taxon>Agaricomycetes</taxon>
        <taxon>Polyporales</taxon>
        <taxon>Laetiporus</taxon>
    </lineage>
</organism>
<feature type="compositionally biased region" description="Acidic residues" evidence="1">
    <location>
        <begin position="293"/>
        <end position="303"/>
    </location>
</feature>
<accession>A0A165EI02</accession>
<feature type="compositionally biased region" description="Basic and acidic residues" evidence="1">
    <location>
        <begin position="82"/>
        <end position="103"/>
    </location>
</feature>
<protein>
    <submittedName>
        <fullName evidence="2">Uncharacterized protein</fullName>
    </submittedName>
</protein>
<feature type="region of interest" description="Disordered" evidence="1">
    <location>
        <begin position="412"/>
        <end position="446"/>
    </location>
</feature>
<proteinExistence type="predicted"/>
<dbReference type="RefSeq" id="XP_040764829.1">
    <property type="nucleotide sequence ID" value="XM_040901288.1"/>
</dbReference>
<feature type="compositionally biased region" description="Low complexity" evidence="1">
    <location>
        <begin position="347"/>
        <end position="358"/>
    </location>
</feature>
<evidence type="ECO:0000313" key="3">
    <source>
        <dbReference type="Proteomes" id="UP000076871"/>
    </source>
</evidence>
<dbReference type="InParanoid" id="A0A165EI02"/>
<dbReference type="GeneID" id="63818320"/>
<feature type="region of interest" description="Disordered" evidence="1">
    <location>
        <begin position="13"/>
        <end position="247"/>
    </location>
</feature>
<feature type="compositionally biased region" description="Polar residues" evidence="1">
    <location>
        <begin position="161"/>
        <end position="180"/>
    </location>
</feature>
<dbReference type="Proteomes" id="UP000076871">
    <property type="component" value="Unassembled WGS sequence"/>
</dbReference>
<keyword evidence="3" id="KW-1185">Reference proteome</keyword>
<feature type="compositionally biased region" description="Polar residues" evidence="1">
    <location>
        <begin position="54"/>
        <end position="64"/>
    </location>
</feature>
<feature type="region of interest" description="Disordered" evidence="1">
    <location>
        <begin position="292"/>
        <end position="390"/>
    </location>
</feature>
<dbReference type="GO" id="GO:0016071">
    <property type="term" value="P:mRNA metabolic process"/>
    <property type="evidence" value="ECO:0007669"/>
    <property type="project" value="UniProtKB-ARBA"/>
</dbReference>